<evidence type="ECO:0000256" key="2">
    <source>
        <dbReference type="ARBA" id="ARBA00022741"/>
    </source>
</evidence>
<reference evidence="7 8" key="1">
    <citation type="journal article" date="2021" name="Elife">
        <title>Chloroplast acquisition without the gene transfer in kleptoplastic sea slugs, Plakobranchus ocellatus.</title>
        <authorList>
            <person name="Maeda T."/>
            <person name="Takahashi S."/>
            <person name="Yoshida T."/>
            <person name="Shimamura S."/>
            <person name="Takaki Y."/>
            <person name="Nagai Y."/>
            <person name="Toyoda A."/>
            <person name="Suzuki Y."/>
            <person name="Arimoto A."/>
            <person name="Ishii H."/>
            <person name="Satoh N."/>
            <person name="Nishiyama T."/>
            <person name="Hasebe M."/>
            <person name="Maruyama T."/>
            <person name="Minagawa J."/>
            <person name="Obokata J."/>
            <person name="Shigenobu S."/>
        </authorList>
    </citation>
    <scope>NUCLEOTIDE SEQUENCE [LARGE SCALE GENOMIC DNA]</scope>
</reference>
<dbReference type="EMBL" id="BMAT01007834">
    <property type="protein sequence ID" value="GFR72581.1"/>
    <property type="molecule type" value="Genomic_DNA"/>
</dbReference>
<keyword evidence="2" id="KW-0547">Nucleotide-binding</keyword>
<dbReference type="InterPro" id="IPR006195">
    <property type="entry name" value="aa-tRNA-synth_II"/>
</dbReference>
<dbReference type="Gene3D" id="2.40.50.140">
    <property type="entry name" value="Nucleic acid-binding proteins"/>
    <property type="match status" value="1"/>
</dbReference>
<dbReference type="SUPFAM" id="SSF55681">
    <property type="entry name" value="Class II aaRS and biotin synthetases"/>
    <property type="match status" value="1"/>
</dbReference>
<keyword evidence="8" id="KW-1185">Reference proteome</keyword>
<organism evidence="7 8">
    <name type="scientific">Elysia marginata</name>
    <dbReference type="NCBI Taxonomy" id="1093978"/>
    <lineage>
        <taxon>Eukaryota</taxon>
        <taxon>Metazoa</taxon>
        <taxon>Spiralia</taxon>
        <taxon>Lophotrochozoa</taxon>
        <taxon>Mollusca</taxon>
        <taxon>Gastropoda</taxon>
        <taxon>Heterobranchia</taxon>
        <taxon>Euthyneura</taxon>
        <taxon>Panpulmonata</taxon>
        <taxon>Sacoglossa</taxon>
        <taxon>Placobranchoidea</taxon>
        <taxon>Plakobranchidae</taxon>
        <taxon>Elysia</taxon>
    </lineage>
</organism>
<evidence type="ECO:0000256" key="1">
    <source>
        <dbReference type="ARBA" id="ARBA00022598"/>
    </source>
</evidence>
<dbReference type="GO" id="GO:0004816">
    <property type="term" value="F:asparagine-tRNA ligase activity"/>
    <property type="evidence" value="ECO:0007669"/>
    <property type="project" value="TreeGrafter"/>
</dbReference>
<accession>A0AAV4FI36</accession>
<dbReference type="PROSITE" id="PS50862">
    <property type="entry name" value="AA_TRNA_LIGASE_II"/>
    <property type="match status" value="1"/>
</dbReference>
<dbReference type="Proteomes" id="UP000762676">
    <property type="component" value="Unassembled WGS sequence"/>
</dbReference>
<dbReference type="InterPro" id="IPR004364">
    <property type="entry name" value="Aa-tRNA-synt_II"/>
</dbReference>
<feature type="domain" description="Aminoacyl-transfer RNA synthetases class-II family profile" evidence="6">
    <location>
        <begin position="98"/>
        <end position="379"/>
    </location>
</feature>
<evidence type="ECO:0000313" key="7">
    <source>
        <dbReference type="EMBL" id="GFR72581.1"/>
    </source>
</evidence>
<keyword evidence="4" id="KW-0648">Protein biosynthesis</keyword>
<evidence type="ECO:0000313" key="8">
    <source>
        <dbReference type="Proteomes" id="UP000762676"/>
    </source>
</evidence>
<dbReference type="Pfam" id="PF00152">
    <property type="entry name" value="tRNA-synt_2"/>
    <property type="match status" value="2"/>
</dbReference>
<dbReference type="AlphaFoldDB" id="A0AAV4FI36"/>
<dbReference type="PANTHER" id="PTHR22594">
    <property type="entry name" value="ASPARTYL/LYSYL-TRNA SYNTHETASE"/>
    <property type="match status" value="1"/>
</dbReference>
<name>A0AAV4FI36_9GAST</name>
<dbReference type="InterPro" id="IPR045864">
    <property type="entry name" value="aa-tRNA-synth_II/BPL/LPL"/>
</dbReference>
<dbReference type="CDD" id="cd04318">
    <property type="entry name" value="EcAsnRS_like_N"/>
    <property type="match status" value="1"/>
</dbReference>
<dbReference type="InterPro" id="IPR012340">
    <property type="entry name" value="NA-bd_OB-fold"/>
</dbReference>
<evidence type="ECO:0000259" key="6">
    <source>
        <dbReference type="PROSITE" id="PS50862"/>
    </source>
</evidence>
<dbReference type="Gene3D" id="3.30.930.10">
    <property type="entry name" value="Bira Bifunctional Protein, Domain 2"/>
    <property type="match status" value="1"/>
</dbReference>
<dbReference type="SUPFAM" id="SSF50249">
    <property type="entry name" value="Nucleic acid-binding proteins"/>
    <property type="match status" value="1"/>
</dbReference>
<keyword evidence="5" id="KW-0030">Aminoacyl-tRNA synthetase</keyword>
<sequence>MFLHVNDGTGPQHLQVIVPQPLAETVDATFGSCVEVKGVLKESPGKGQRVELLSSSVEVVGPCDPFEFPVKQRARHSPQYTRDYLHLRPKSNIFSALLRIRNVASMAIHSFFQNEGFLFIHTPILVTNDCEGGCEVFKVEPLFTGTSNSSDSNTDIENEESDDICTGPPLVSKSNNTILVPSSRKDRFFGQPVYLTVSGQLHLEVMTGALTKVYNFGPCFRAENSHGSFHLSEFYMVEAELAFISHLADLLVVMEKLVKYVHQTVMHSCPEDVALFSKFVAPPGHKDSVSKMMESDFESIAEEVCGTSKGGKKIDKETWWWSEEVQTSIKKKKEAFKNWQREGTDQLKEVYKEKKKEAKTAVSKAKEEGYKEWYKNLDIWEGEKTIYRITKQRAEAKRDIKEIKVIKDQQGEVLTDGE</sequence>
<protein>
    <submittedName>
        <fullName evidence="7">Asparagine--tRNA ligase</fullName>
    </submittedName>
</protein>
<dbReference type="GO" id="GO:0005524">
    <property type="term" value="F:ATP binding"/>
    <property type="evidence" value="ECO:0007669"/>
    <property type="project" value="UniProtKB-KW"/>
</dbReference>
<keyword evidence="3" id="KW-0067">ATP-binding</keyword>
<gene>
    <name evidence="7" type="ORF">ElyMa_003845700</name>
</gene>
<evidence type="ECO:0000256" key="5">
    <source>
        <dbReference type="ARBA" id="ARBA00023146"/>
    </source>
</evidence>
<evidence type="ECO:0000256" key="4">
    <source>
        <dbReference type="ARBA" id="ARBA00022917"/>
    </source>
</evidence>
<dbReference type="GO" id="GO:0005739">
    <property type="term" value="C:mitochondrion"/>
    <property type="evidence" value="ECO:0007669"/>
    <property type="project" value="TreeGrafter"/>
</dbReference>
<dbReference type="PANTHER" id="PTHR22594:SF34">
    <property type="entry name" value="ASPARAGINE--TRNA LIGASE, MITOCHONDRIAL-RELATED"/>
    <property type="match status" value="1"/>
</dbReference>
<dbReference type="GO" id="GO:0006421">
    <property type="term" value="P:asparaginyl-tRNA aminoacylation"/>
    <property type="evidence" value="ECO:0007669"/>
    <property type="project" value="TreeGrafter"/>
</dbReference>
<proteinExistence type="predicted"/>
<keyword evidence="1 7" id="KW-0436">Ligase</keyword>
<comment type="caution">
    <text evidence="7">The sequence shown here is derived from an EMBL/GenBank/DDBJ whole genome shotgun (WGS) entry which is preliminary data.</text>
</comment>
<evidence type="ECO:0000256" key="3">
    <source>
        <dbReference type="ARBA" id="ARBA00022840"/>
    </source>
</evidence>